<reference evidence="2 3" key="1">
    <citation type="submission" date="2022-06" db="EMBL/GenBank/DDBJ databases">
        <title>Isolation of gut microbiota from human fecal samples.</title>
        <authorList>
            <person name="Pamer E.G."/>
            <person name="Barat B."/>
            <person name="Waligurski E."/>
            <person name="Medina S."/>
            <person name="Paddock L."/>
            <person name="Mostad J."/>
        </authorList>
    </citation>
    <scope>NUCLEOTIDE SEQUENCE [LARGE SCALE GENOMIC DNA]</scope>
    <source>
        <strain evidence="2 3">DFI.6.1</strain>
    </source>
</reference>
<comment type="caution">
    <text evidence="2">The sequence shown here is derived from an EMBL/GenBank/DDBJ whole genome shotgun (WGS) entry which is preliminary data.</text>
</comment>
<keyword evidence="1" id="KW-0812">Transmembrane</keyword>
<keyword evidence="1" id="KW-0472">Membrane</keyword>
<organism evidence="2 3">
    <name type="scientific">Massilicoli timonensis</name>
    <dbReference type="NCBI Taxonomy" id="2015901"/>
    <lineage>
        <taxon>Bacteria</taxon>
        <taxon>Bacillati</taxon>
        <taxon>Bacillota</taxon>
        <taxon>Erysipelotrichia</taxon>
        <taxon>Erysipelotrichales</taxon>
        <taxon>Erysipelotrichaceae</taxon>
        <taxon>Massilicoli</taxon>
    </lineage>
</organism>
<evidence type="ECO:0000313" key="3">
    <source>
        <dbReference type="Proteomes" id="UP001524435"/>
    </source>
</evidence>
<sequence>MSYDKDGFLLIDALCALMIVSLASMLALSIVRLKRIDIHSEWNQKQEETARDLQKMYEALGLYDE</sequence>
<keyword evidence="3" id="KW-1185">Reference proteome</keyword>
<name>A0ABT1SI88_9FIRM</name>
<gene>
    <name evidence="2" type="ORF">NE663_01405</name>
</gene>
<accession>A0ABT1SI88</accession>
<evidence type="ECO:0000256" key="1">
    <source>
        <dbReference type="SAM" id="Phobius"/>
    </source>
</evidence>
<protein>
    <submittedName>
        <fullName evidence="2">Uncharacterized protein</fullName>
    </submittedName>
</protein>
<feature type="transmembrane region" description="Helical" evidence="1">
    <location>
        <begin position="6"/>
        <end position="31"/>
    </location>
</feature>
<dbReference type="RefSeq" id="WP_178200927.1">
    <property type="nucleotide sequence ID" value="NZ_CALVCM010000029.1"/>
</dbReference>
<keyword evidence="1" id="KW-1133">Transmembrane helix</keyword>
<proteinExistence type="predicted"/>
<dbReference type="Proteomes" id="UP001524435">
    <property type="component" value="Unassembled WGS sequence"/>
</dbReference>
<dbReference type="EMBL" id="JANGCH010000002">
    <property type="protein sequence ID" value="MCQ5120914.1"/>
    <property type="molecule type" value="Genomic_DNA"/>
</dbReference>
<evidence type="ECO:0000313" key="2">
    <source>
        <dbReference type="EMBL" id="MCQ5120914.1"/>
    </source>
</evidence>